<accession>A0ABQ5B163</accession>
<dbReference type="Gene3D" id="2.40.70.10">
    <property type="entry name" value="Acid Proteases"/>
    <property type="match status" value="1"/>
</dbReference>
<reference evidence="2" key="1">
    <citation type="journal article" date="2022" name="Int. J. Mol. Sci.">
        <title>Draft Genome of Tanacetum Coccineum: Genomic Comparison of Closely Related Tanacetum-Family Plants.</title>
        <authorList>
            <person name="Yamashiro T."/>
            <person name="Shiraishi A."/>
            <person name="Nakayama K."/>
            <person name="Satake H."/>
        </authorList>
    </citation>
    <scope>NUCLEOTIDE SEQUENCE</scope>
</reference>
<gene>
    <name evidence="2" type="ORF">Tco_0843123</name>
</gene>
<dbReference type="PANTHER" id="PTHR33067:SF35">
    <property type="entry name" value="ASPARTIC PEPTIDASE DDI1-TYPE DOMAIN-CONTAINING PROTEIN"/>
    <property type="match status" value="1"/>
</dbReference>
<protein>
    <submittedName>
        <fullName evidence="2">DNA-directed DNA polymerase</fullName>
    </submittedName>
</protein>
<evidence type="ECO:0000313" key="2">
    <source>
        <dbReference type="EMBL" id="GJT08661.1"/>
    </source>
</evidence>
<feature type="compositionally biased region" description="Basic and acidic residues" evidence="1">
    <location>
        <begin position="81"/>
        <end position="106"/>
    </location>
</feature>
<keyword evidence="2" id="KW-0808">Transferase</keyword>
<dbReference type="EMBL" id="BQNB010012848">
    <property type="protein sequence ID" value="GJT08661.1"/>
    <property type="molecule type" value="Genomic_DNA"/>
</dbReference>
<evidence type="ECO:0000256" key="1">
    <source>
        <dbReference type="SAM" id="MobiDB-lite"/>
    </source>
</evidence>
<evidence type="ECO:0000313" key="3">
    <source>
        <dbReference type="Proteomes" id="UP001151760"/>
    </source>
</evidence>
<keyword evidence="3" id="KW-1185">Reference proteome</keyword>
<dbReference type="CDD" id="cd00303">
    <property type="entry name" value="retropepsin_like"/>
    <property type="match status" value="1"/>
</dbReference>
<dbReference type="GO" id="GO:0003887">
    <property type="term" value="F:DNA-directed DNA polymerase activity"/>
    <property type="evidence" value="ECO:0007669"/>
    <property type="project" value="UniProtKB-KW"/>
</dbReference>
<feature type="region of interest" description="Disordered" evidence="1">
    <location>
        <begin position="64"/>
        <end position="106"/>
    </location>
</feature>
<reference evidence="2" key="2">
    <citation type="submission" date="2022-01" db="EMBL/GenBank/DDBJ databases">
        <authorList>
            <person name="Yamashiro T."/>
            <person name="Shiraishi A."/>
            <person name="Satake H."/>
            <person name="Nakayama K."/>
        </authorList>
    </citation>
    <scope>NUCLEOTIDE SEQUENCE</scope>
</reference>
<name>A0ABQ5B163_9ASTR</name>
<sequence length="499" mass="56496">MSYFSGAASGLRPYHFTYPERKLTIEEMLYKFIDEGKHEHEEMRAFILINNTTTIDCEVKGVTTRGGKTTTEDAQNNDSSVHTEEPHAVNHNEPVESDEKEKEEAQQKKFLENLKQLHINLPFIEALAQMPKYAKFLKGLLTNKARLEEACTITMNERCSAILLNKLPSKEKDPGSFTIPCDIGQLHINNALADLAASISLMPYTMYEKLGLGEPKATRMSLELLDRSIQYLRGIIENVLIKVDKFILPIDFVILDMPEDSRVPIILGRPFLATARAMIDIFNKKITLRVGDDEVIFDVDQSIKRPPTKDDECYGIDDLDNTINVEAQKLLANDEPDSFLSRGLEKSIDQLDLEGCKPVECNTDNDSNKPIWRIASINTLYSAVQVTAEPAKVEREHLYSASANKIDEKKPELKDLPNHLEYAYLHGDKSFLIIISSELSDEEKISLLQVLEKQNRDSSKFQSHPKIKKRQHSPVLIGLLLTEGCLLDYATHRLPSKDA</sequence>
<proteinExistence type="predicted"/>
<dbReference type="Proteomes" id="UP001151760">
    <property type="component" value="Unassembled WGS sequence"/>
</dbReference>
<organism evidence="2 3">
    <name type="scientific">Tanacetum coccineum</name>
    <dbReference type="NCBI Taxonomy" id="301880"/>
    <lineage>
        <taxon>Eukaryota</taxon>
        <taxon>Viridiplantae</taxon>
        <taxon>Streptophyta</taxon>
        <taxon>Embryophyta</taxon>
        <taxon>Tracheophyta</taxon>
        <taxon>Spermatophyta</taxon>
        <taxon>Magnoliopsida</taxon>
        <taxon>eudicotyledons</taxon>
        <taxon>Gunneridae</taxon>
        <taxon>Pentapetalae</taxon>
        <taxon>asterids</taxon>
        <taxon>campanulids</taxon>
        <taxon>Asterales</taxon>
        <taxon>Asteraceae</taxon>
        <taxon>Asteroideae</taxon>
        <taxon>Anthemideae</taxon>
        <taxon>Anthemidinae</taxon>
        <taxon>Tanacetum</taxon>
    </lineage>
</organism>
<dbReference type="InterPro" id="IPR021109">
    <property type="entry name" value="Peptidase_aspartic_dom_sf"/>
</dbReference>
<comment type="caution">
    <text evidence="2">The sequence shown here is derived from an EMBL/GenBank/DDBJ whole genome shotgun (WGS) entry which is preliminary data.</text>
</comment>
<keyword evidence="2" id="KW-0548">Nucleotidyltransferase</keyword>
<keyword evidence="2" id="KW-0239">DNA-directed DNA polymerase</keyword>
<dbReference type="PANTHER" id="PTHR33067">
    <property type="entry name" value="RNA-DIRECTED DNA POLYMERASE-RELATED"/>
    <property type="match status" value="1"/>
</dbReference>